<gene>
    <name evidence="4" type="ORF">A3A43_00310</name>
</gene>
<dbReference type="FunFam" id="3.30.1360.40:FF:000001">
    <property type="entry name" value="Ribosome-recycling factor"/>
    <property type="match status" value="1"/>
</dbReference>
<feature type="domain" description="Ribosome recycling factor" evidence="3">
    <location>
        <begin position="20"/>
        <end position="181"/>
    </location>
</feature>
<dbReference type="InterPro" id="IPR036191">
    <property type="entry name" value="RRF_sf"/>
</dbReference>
<dbReference type="Gene3D" id="3.30.1360.40">
    <property type="match status" value="1"/>
</dbReference>
<dbReference type="GO" id="GO:0006412">
    <property type="term" value="P:translation"/>
    <property type="evidence" value="ECO:0007669"/>
    <property type="project" value="UniProtKB-KW"/>
</dbReference>
<evidence type="ECO:0000259" key="3">
    <source>
        <dbReference type="Pfam" id="PF01765"/>
    </source>
</evidence>
<comment type="caution">
    <text evidence="4">The sequence shown here is derived from an EMBL/GenBank/DDBJ whole genome shotgun (WGS) entry which is preliminary data.</text>
</comment>
<dbReference type="PANTHER" id="PTHR20982:SF3">
    <property type="entry name" value="MITOCHONDRIAL RIBOSOME RECYCLING FACTOR PSEUDO 1"/>
    <property type="match status" value="1"/>
</dbReference>
<evidence type="ECO:0000313" key="5">
    <source>
        <dbReference type="Proteomes" id="UP000178495"/>
    </source>
</evidence>
<dbReference type="STRING" id="1798652.A3A43_00310"/>
<keyword evidence="2" id="KW-0648">Protein biosynthesis</keyword>
<dbReference type="GO" id="GO:0043023">
    <property type="term" value="F:ribosomal large subunit binding"/>
    <property type="evidence" value="ECO:0007669"/>
    <property type="project" value="TreeGrafter"/>
</dbReference>
<organism evidence="4 5">
    <name type="scientific">Candidatus Liptonbacteria bacterium RIFCSPLOWO2_01_FULL_56_20</name>
    <dbReference type="NCBI Taxonomy" id="1798652"/>
    <lineage>
        <taxon>Bacteria</taxon>
        <taxon>Candidatus Liptoniibacteriota</taxon>
    </lineage>
</organism>
<dbReference type="InterPro" id="IPR002661">
    <property type="entry name" value="Ribosome_recyc_fac"/>
</dbReference>
<reference evidence="4 5" key="1">
    <citation type="journal article" date="2016" name="Nat. Commun.">
        <title>Thousands of microbial genomes shed light on interconnected biogeochemical processes in an aquifer system.</title>
        <authorList>
            <person name="Anantharaman K."/>
            <person name="Brown C.T."/>
            <person name="Hug L.A."/>
            <person name="Sharon I."/>
            <person name="Castelle C.J."/>
            <person name="Probst A.J."/>
            <person name="Thomas B.C."/>
            <person name="Singh A."/>
            <person name="Wilkins M.J."/>
            <person name="Karaoz U."/>
            <person name="Brodie E.L."/>
            <person name="Williams K.H."/>
            <person name="Hubbard S.S."/>
            <person name="Banfield J.F."/>
        </authorList>
    </citation>
    <scope>NUCLEOTIDE SEQUENCE [LARGE SCALE GENOMIC DNA]</scope>
</reference>
<dbReference type="AlphaFoldDB" id="A0A1G2CI31"/>
<evidence type="ECO:0000256" key="2">
    <source>
        <dbReference type="ARBA" id="ARBA00022917"/>
    </source>
</evidence>
<dbReference type="Pfam" id="PF01765">
    <property type="entry name" value="RRF"/>
    <property type="match status" value="1"/>
</dbReference>
<dbReference type="EMBL" id="MHLC01000021">
    <property type="protein sequence ID" value="OGZ01074.1"/>
    <property type="molecule type" value="Genomic_DNA"/>
</dbReference>
<proteinExistence type="inferred from homology"/>
<dbReference type="PANTHER" id="PTHR20982">
    <property type="entry name" value="RIBOSOME RECYCLING FACTOR"/>
    <property type="match status" value="1"/>
</dbReference>
<evidence type="ECO:0000313" key="4">
    <source>
        <dbReference type="EMBL" id="OGZ01074.1"/>
    </source>
</evidence>
<comment type="similarity">
    <text evidence="1">Belongs to the RRF family.</text>
</comment>
<protein>
    <recommendedName>
        <fullName evidence="3">Ribosome recycling factor domain-containing protein</fullName>
    </recommendedName>
</protein>
<sequence>MEPYLKELEMALTTAVQKFAEELKTIRSSRPSVQLVEDIRVDYYGEMLPIKQLGSISIHPPKNIEIQVWDKNAASPVMKAIEGAGMGLSVGSEGNIVRATLPPLTDERRAEFTKLVKKLAEATRIQIRGRRDDSMKKLKGAEEAGKLSEDQVFKAKERAQKLVDNANRDVETALESKLKELQE</sequence>
<name>A0A1G2CI31_9BACT</name>
<dbReference type="Proteomes" id="UP000178495">
    <property type="component" value="Unassembled WGS sequence"/>
</dbReference>
<dbReference type="SUPFAM" id="SSF55194">
    <property type="entry name" value="Ribosome recycling factor, RRF"/>
    <property type="match status" value="1"/>
</dbReference>
<dbReference type="Gene3D" id="1.10.132.20">
    <property type="entry name" value="Ribosome-recycling factor"/>
    <property type="match status" value="1"/>
</dbReference>
<accession>A0A1G2CI31</accession>
<dbReference type="InterPro" id="IPR023584">
    <property type="entry name" value="Ribosome_recyc_fac_dom"/>
</dbReference>
<evidence type="ECO:0000256" key="1">
    <source>
        <dbReference type="ARBA" id="ARBA00005912"/>
    </source>
</evidence>